<dbReference type="EMBL" id="JBHFNT010000075">
    <property type="protein sequence ID" value="MFB2834922.1"/>
    <property type="molecule type" value="Genomic_DNA"/>
</dbReference>
<feature type="domain" description="DM13" evidence="1">
    <location>
        <begin position="44"/>
        <end position="160"/>
    </location>
</feature>
<accession>A0ABV4WIL5</accession>
<comment type="caution">
    <text evidence="2">The sequence shown here is derived from an EMBL/GenBank/DDBJ whole genome shotgun (WGS) entry which is preliminary data.</text>
</comment>
<reference evidence="2 3" key="1">
    <citation type="submission" date="2024-09" db="EMBL/GenBank/DDBJ databases">
        <title>Floridaenema gen nov. (Aerosakkonemataceae, Aerosakkonematales ord. nov., Cyanobacteria) from benthic tropical and subtropical fresh waters, with the description of four new species.</title>
        <authorList>
            <person name="Moretto J.A."/>
            <person name="Berthold D.E."/>
            <person name="Lefler F.W."/>
            <person name="Huang I.-S."/>
            <person name="Laughinghouse H. IV."/>
        </authorList>
    </citation>
    <scope>NUCLEOTIDE SEQUENCE [LARGE SCALE GENOMIC DNA]</scope>
    <source>
        <strain evidence="2 3">BLCC-F167</strain>
    </source>
</reference>
<name>A0ABV4WIL5_9CYAN</name>
<evidence type="ECO:0000313" key="3">
    <source>
        <dbReference type="Proteomes" id="UP001576780"/>
    </source>
</evidence>
<protein>
    <submittedName>
        <fullName evidence="2">DM13 domain-containing protein</fullName>
    </submittedName>
</protein>
<dbReference type="Proteomes" id="UP001576780">
    <property type="component" value="Unassembled WGS sequence"/>
</dbReference>
<dbReference type="PROSITE" id="PS51549">
    <property type="entry name" value="DM13"/>
    <property type="match status" value="1"/>
</dbReference>
<sequence length="160" mass="17192">MKSKYLLIASIATLFAVGYSIQESVKQSLASPISEESLIAANPNSVKTGSFVSGEHSTSGTVRIITKNGKSSLELDQSFKTSNMGPDLVVILHRSNNVIASTKPPSYPLKEGDYVLIAPLKKFSGSQSYSIPNNVNLADYKSAVIWCRKFNATFGAATLK</sequence>
<dbReference type="Pfam" id="PF10517">
    <property type="entry name" value="DM13"/>
    <property type="match status" value="1"/>
</dbReference>
<evidence type="ECO:0000313" key="2">
    <source>
        <dbReference type="EMBL" id="MFB2834922.1"/>
    </source>
</evidence>
<dbReference type="InterPro" id="IPR019545">
    <property type="entry name" value="DM13_domain"/>
</dbReference>
<proteinExistence type="predicted"/>
<evidence type="ECO:0000259" key="1">
    <source>
        <dbReference type="PROSITE" id="PS51549"/>
    </source>
</evidence>
<organism evidence="2 3">
    <name type="scientific">Floridaenema evergladense BLCC-F167</name>
    <dbReference type="NCBI Taxonomy" id="3153639"/>
    <lineage>
        <taxon>Bacteria</taxon>
        <taxon>Bacillati</taxon>
        <taxon>Cyanobacteriota</taxon>
        <taxon>Cyanophyceae</taxon>
        <taxon>Oscillatoriophycideae</taxon>
        <taxon>Aerosakkonematales</taxon>
        <taxon>Aerosakkonemataceae</taxon>
        <taxon>Floridanema</taxon>
        <taxon>Floridanema evergladense</taxon>
    </lineage>
</organism>
<keyword evidence="3" id="KW-1185">Reference proteome</keyword>
<dbReference type="RefSeq" id="WP_413277350.1">
    <property type="nucleotide sequence ID" value="NZ_JBHFNT010000075.1"/>
</dbReference>
<gene>
    <name evidence="2" type="ORF">ACE1CA_10355</name>
</gene>